<feature type="domain" description="Glycosyltransferase subfamily 4-like N-terminal" evidence="3">
    <location>
        <begin position="23"/>
        <end position="167"/>
    </location>
</feature>
<accession>A0ABY1BZG1</accession>
<comment type="caution">
    <text evidence="4">The sequence shown here is derived from an EMBL/GenBank/DDBJ whole genome shotgun (WGS) entry which is preliminary data.</text>
</comment>
<feature type="domain" description="Glycosyl transferase family 1" evidence="2">
    <location>
        <begin position="188"/>
        <end position="343"/>
    </location>
</feature>
<evidence type="ECO:0000259" key="2">
    <source>
        <dbReference type="Pfam" id="PF00534"/>
    </source>
</evidence>
<gene>
    <name evidence="4" type="ORF">SAMN05443572_10259</name>
</gene>
<dbReference type="Proteomes" id="UP000183760">
    <property type="component" value="Unassembled WGS sequence"/>
</dbReference>
<dbReference type="InterPro" id="IPR028098">
    <property type="entry name" value="Glyco_trans_4-like_N"/>
</dbReference>
<evidence type="ECO:0000313" key="4">
    <source>
        <dbReference type="EMBL" id="SET37549.1"/>
    </source>
</evidence>
<proteinExistence type="predicted"/>
<dbReference type="Pfam" id="PF00534">
    <property type="entry name" value="Glycos_transf_1"/>
    <property type="match status" value="1"/>
</dbReference>
<dbReference type="EMBL" id="FOIB01000002">
    <property type="protein sequence ID" value="SET37549.1"/>
    <property type="molecule type" value="Genomic_DNA"/>
</dbReference>
<dbReference type="Pfam" id="PF13439">
    <property type="entry name" value="Glyco_transf_4"/>
    <property type="match status" value="1"/>
</dbReference>
<dbReference type="Gene3D" id="3.40.50.2000">
    <property type="entry name" value="Glycogen Phosphorylase B"/>
    <property type="match status" value="2"/>
</dbReference>
<reference evidence="4 5" key="1">
    <citation type="submission" date="2016-10" db="EMBL/GenBank/DDBJ databases">
        <authorList>
            <person name="Varghese N."/>
            <person name="Submissions S."/>
        </authorList>
    </citation>
    <scope>NUCLEOTIDE SEQUENCE [LARGE SCALE GENOMIC DNA]</scope>
    <source>
        <strain evidence="4 5">DSM 16525</strain>
    </source>
</reference>
<evidence type="ECO:0000256" key="1">
    <source>
        <dbReference type="ARBA" id="ARBA00022679"/>
    </source>
</evidence>
<organism evidence="4 5">
    <name type="scientific">Myxococcus fulvus</name>
    <dbReference type="NCBI Taxonomy" id="33"/>
    <lineage>
        <taxon>Bacteria</taxon>
        <taxon>Pseudomonadati</taxon>
        <taxon>Myxococcota</taxon>
        <taxon>Myxococcia</taxon>
        <taxon>Myxococcales</taxon>
        <taxon>Cystobacterineae</taxon>
        <taxon>Myxococcaceae</taxon>
        <taxon>Myxococcus</taxon>
    </lineage>
</organism>
<keyword evidence="1" id="KW-0808">Transferase</keyword>
<evidence type="ECO:0000313" key="5">
    <source>
        <dbReference type="Proteomes" id="UP000183760"/>
    </source>
</evidence>
<sequence length="367" mass="40411">MRRLVSIGSIAFDATLWDEPTTGIGLYTRCLAGALEARGVSLEKLGARDSGDHPRGNGGRTAWTLARLPKLLERSRPALYHALGNFNLPLTRVPGTAYVLTVLDLIPLIMPDTVSAKFRWQFRLWLSRSLLLADQVLCISARTRDDLLERFPEVASRAVVVPIGVDHVNAPVLDATSADYLRSLALPKDYVLYAGSLDVRKNVDLVLDAMERLRAQGRPASLVLAGQSWFGSGRVESRIARLRAEGHDIRPLGYQAEPVFYELMRRAALFVFPSRYEGFGLPPLEAMRLGTPAIVSTAGSLPEVCGDAALAVRPDDAEGLAESIHRLLRSPEERRAFAERGRARAAEFTWKRTAEGTLAAYEAALRR</sequence>
<protein>
    <submittedName>
        <fullName evidence="4">Glycosyltransferase involved in cell wall bisynthesis</fullName>
    </submittedName>
</protein>
<dbReference type="CDD" id="cd03809">
    <property type="entry name" value="GT4_MtfB-like"/>
    <property type="match status" value="1"/>
</dbReference>
<name>A0ABY1BZG1_MYXFU</name>
<dbReference type="SUPFAM" id="SSF53756">
    <property type="entry name" value="UDP-Glycosyltransferase/glycogen phosphorylase"/>
    <property type="match status" value="1"/>
</dbReference>
<dbReference type="PANTHER" id="PTHR46401">
    <property type="entry name" value="GLYCOSYLTRANSFERASE WBBK-RELATED"/>
    <property type="match status" value="1"/>
</dbReference>
<evidence type="ECO:0000259" key="3">
    <source>
        <dbReference type="Pfam" id="PF13439"/>
    </source>
</evidence>
<keyword evidence="5" id="KW-1185">Reference proteome</keyword>
<dbReference type="RefSeq" id="WP_174816783.1">
    <property type="nucleotide sequence ID" value="NZ_BJXR01000043.1"/>
</dbReference>
<dbReference type="PANTHER" id="PTHR46401:SF2">
    <property type="entry name" value="GLYCOSYLTRANSFERASE WBBK-RELATED"/>
    <property type="match status" value="1"/>
</dbReference>
<dbReference type="InterPro" id="IPR001296">
    <property type="entry name" value="Glyco_trans_1"/>
</dbReference>